<comment type="similarity">
    <text evidence="2 12 14">Belongs to the TonB-dependent receptor family.</text>
</comment>
<keyword evidence="6 12" id="KW-0812">Transmembrane</keyword>
<comment type="subcellular location">
    <subcellularLocation>
        <location evidence="1 12">Cell outer membrane</location>
        <topology evidence="1 12">Multi-pass membrane protein</topology>
    </subcellularLocation>
</comment>
<organism evidence="17 18">
    <name type="scientific">Affinibrenneria salicis</name>
    <dbReference type="NCBI Taxonomy" id="2590031"/>
    <lineage>
        <taxon>Bacteria</taxon>
        <taxon>Pseudomonadati</taxon>
        <taxon>Pseudomonadota</taxon>
        <taxon>Gammaproteobacteria</taxon>
        <taxon>Enterobacterales</taxon>
        <taxon>Pectobacteriaceae</taxon>
        <taxon>Affinibrenneria</taxon>
    </lineage>
</organism>
<dbReference type="Gene3D" id="2.40.170.20">
    <property type="entry name" value="TonB-dependent receptor, beta-barrel domain"/>
    <property type="match status" value="1"/>
</dbReference>
<dbReference type="InterPro" id="IPR010917">
    <property type="entry name" value="TonB_rcpt_CS"/>
</dbReference>
<gene>
    <name evidence="17" type="ORF">FJU30_09585</name>
</gene>
<evidence type="ECO:0000256" key="13">
    <source>
        <dbReference type="PROSITE-ProRule" id="PRU10144"/>
    </source>
</evidence>
<keyword evidence="17" id="KW-0675">Receptor</keyword>
<reference evidence="17 18" key="1">
    <citation type="submission" date="2019-09" db="EMBL/GenBank/DDBJ databases">
        <authorList>
            <person name="Li Y."/>
        </authorList>
    </citation>
    <scope>NUCLEOTIDE SEQUENCE [LARGE SCALE GENOMIC DNA]</scope>
    <source>
        <strain evidence="17 18">L3-3HA</strain>
    </source>
</reference>
<dbReference type="NCBIfam" id="TIGR01786">
    <property type="entry name" value="TonB-hemlactrns"/>
    <property type="match status" value="1"/>
</dbReference>
<evidence type="ECO:0000256" key="12">
    <source>
        <dbReference type="PROSITE-ProRule" id="PRU01360"/>
    </source>
</evidence>
<dbReference type="InterPro" id="IPR011662">
    <property type="entry name" value="Secretin/TonB_short_N"/>
</dbReference>
<proteinExistence type="inferred from homology"/>
<dbReference type="RefSeq" id="WP_150434754.1">
    <property type="nucleotide sequence ID" value="NZ_VYKJ01000004.1"/>
</dbReference>
<evidence type="ECO:0000313" key="17">
    <source>
        <dbReference type="EMBL" id="KAA9000486.1"/>
    </source>
</evidence>
<evidence type="ECO:0000256" key="7">
    <source>
        <dbReference type="ARBA" id="ARBA00022729"/>
    </source>
</evidence>
<dbReference type="Pfam" id="PF07660">
    <property type="entry name" value="STN"/>
    <property type="match status" value="1"/>
</dbReference>
<feature type="chain" id="PRO_5023916045" evidence="15">
    <location>
        <begin position="32"/>
        <end position="901"/>
    </location>
</feature>
<dbReference type="OrthoDB" id="6046653at2"/>
<dbReference type="PANTHER" id="PTHR30069:SF41">
    <property type="entry name" value="HEME_HEMOPEXIN UTILIZATION PROTEIN C"/>
    <property type="match status" value="1"/>
</dbReference>
<evidence type="ECO:0000256" key="3">
    <source>
        <dbReference type="ARBA" id="ARBA00022448"/>
    </source>
</evidence>
<dbReference type="InterPro" id="IPR036942">
    <property type="entry name" value="Beta-barrel_TonB_sf"/>
</dbReference>
<keyword evidence="4 12" id="KW-1134">Transmembrane beta strand</keyword>
<keyword evidence="8" id="KW-0408">Iron</keyword>
<evidence type="ECO:0000256" key="11">
    <source>
        <dbReference type="ARBA" id="ARBA00023237"/>
    </source>
</evidence>
<keyword evidence="9 14" id="KW-0798">TonB box</keyword>
<evidence type="ECO:0000256" key="14">
    <source>
        <dbReference type="RuleBase" id="RU003357"/>
    </source>
</evidence>
<evidence type="ECO:0000256" key="6">
    <source>
        <dbReference type="ARBA" id="ARBA00022692"/>
    </source>
</evidence>
<feature type="domain" description="Secretin/TonB short N-terminal" evidence="16">
    <location>
        <begin position="69"/>
        <end position="120"/>
    </location>
</feature>
<dbReference type="PROSITE" id="PS52016">
    <property type="entry name" value="TONB_DEPENDENT_REC_3"/>
    <property type="match status" value="1"/>
</dbReference>
<dbReference type="InterPro" id="IPR012910">
    <property type="entry name" value="Plug_dom"/>
</dbReference>
<dbReference type="InterPro" id="IPR039426">
    <property type="entry name" value="TonB-dep_rcpt-like"/>
</dbReference>
<dbReference type="Pfam" id="PF07715">
    <property type="entry name" value="Plug"/>
    <property type="match status" value="1"/>
</dbReference>
<dbReference type="InterPro" id="IPR000531">
    <property type="entry name" value="Beta-barrel_TonB"/>
</dbReference>
<dbReference type="EMBL" id="VYKJ01000004">
    <property type="protein sequence ID" value="KAA9000486.1"/>
    <property type="molecule type" value="Genomic_DNA"/>
</dbReference>
<evidence type="ECO:0000256" key="9">
    <source>
        <dbReference type="ARBA" id="ARBA00023077"/>
    </source>
</evidence>
<evidence type="ECO:0000256" key="2">
    <source>
        <dbReference type="ARBA" id="ARBA00009810"/>
    </source>
</evidence>
<dbReference type="Gene3D" id="3.55.50.30">
    <property type="match status" value="1"/>
</dbReference>
<protein>
    <submittedName>
        <fullName evidence="17">TonB-dependent hemoglobin/transferrin/lactoferrin family receptor</fullName>
    </submittedName>
</protein>
<evidence type="ECO:0000259" key="16">
    <source>
        <dbReference type="SMART" id="SM00965"/>
    </source>
</evidence>
<dbReference type="InterPro" id="IPR037066">
    <property type="entry name" value="Plug_dom_sf"/>
</dbReference>
<evidence type="ECO:0000256" key="15">
    <source>
        <dbReference type="SAM" id="SignalP"/>
    </source>
</evidence>
<dbReference type="GO" id="GO:0009279">
    <property type="term" value="C:cell outer membrane"/>
    <property type="evidence" value="ECO:0007669"/>
    <property type="project" value="UniProtKB-SubCell"/>
</dbReference>
<feature type="signal peptide" evidence="15">
    <location>
        <begin position="1"/>
        <end position="31"/>
    </location>
</feature>
<evidence type="ECO:0000256" key="4">
    <source>
        <dbReference type="ARBA" id="ARBA00022452"/>
    </source>
</evidence>
<accession>A0A5J5G158</accession>
<keyword evidence="5" id="KW-0406">Ion transport</keyword>
<evidence type="ECO:0000256" key="8">
    <source>
        <dbReference type="ARBA" id="ARBA00023004"/>
    </source>
</evidence>
<evidence type="ECO:0000256" key="10">
    <source>
        <dbReference type="ARBA" id="ARBA00023136"/>
    </source>
</evidence>
<dbReference type="Pfam" id="PF00593">
    <property type="entry name" value="TonB_dep_Rec_b-barrel"/>
    <property type="match status" value="1"/>
</dbReference>
<dbReference type="GO" id="GO:0015232">
    <property type="term" value="F:heme transmembrane transporter activity"/>
    <property type="evidence" value="ECO:0007669"/>
    <property type="project" value="InterPro"/>
</dbReference>
<dbReference type="PANTHER" id="PTHR30069">
    <property type="entry name" value="TONB-DEPENDENT OUTER MEMBRANE RECEPTOR"/>
    <property type="match status" value="1"/>
</dbReference>
<dbReference type="SUPFAM" id="SSF56935">
    <property type="entry name" value="Porins"/>
    <property type="match status" value="1"/>
</dbReference>
<name>A0A5J5G158_9GAMM</name>
<dbReference type="InterPro" id="IPR010949">
    <property type="entry name" value="TonB_Hb/transfer/lactofer_rcpt"/>
</dbReference>
<feature type="short sequence motif" description="TonB C-terminal box" evidence="13">
    <location>
        <begin position="884"/>
        <end position="901"/>
    </location>
</feature>
<dbReference type="NCBIfam" id="TIGR01785">
    <property type="entry name" value="TonB-hemin"/>
    <property type="match status" value="1"/>
</dbReference>
<dbReference type="Gene3D" id="2.170.130.10">
    <property type="entry name" value="TonB-dependent receptor, plug domain"/>
    <property type="match status" value="1"/>
</dbReference>
<dbReference type="Proteomes" id="UP000335415">
    <property type="component" value="Unassembled WGS sequence"/>
</dbReference>
<keyword evidence="18" id="KW-1185">Reference proteome</keyword>
<sequence length="901" mass="99382">MQISQQITFSASQLALAIGLALSVFSQPCCARAETPAAGAPRSDRQAEFAISAQPLNSALLRFAEQAGLQVFFADVKLDGMQSSPLRGRYPIEQGLRQLIGGNPVNYQISPTGQITLSKPVISGGGAHDVITVRALSVAHEGDWIYDQPRAISVISREQMDNRPARHAADMLEQSAGVYSSVSQQDPALSVNIRGIQDYGRVNMNIDGMRQNFQKSGHGQRNGQMYIDSELLSDVTIEKGATSGMGGAGAFGGIATFNTVSASDFLAPGKEIGGKLHASTGDNGTQFIGSGILALGSETGDILIGASERHFGDYWPGNTGEIGDIRTSTSDVYNTGTTTDSLQDALKHTKVLDSNYSMRSRLAKIGWNLPANQRIQLSYLQTQTSTPNASMITAIYDDPANTKGPYTLGWKSSGFSEVMSRSAALDYSLQPDDQNWLDFNAKLYYVNTNDDTAIYSTSTSTDNGYSAQTQMKTYGLQAENTSYFNLPAIHNLQANYGLDIFYDKANSESTKETMVGVTPSGNRMMTSLFTNLTYSYDDWLRLESGIRYDRYRLRGNTSMNVWNIKNPCTERRKASCTYQDIMSWDVDRGEGKFSPTLGLGIKPGVQWLEFFANYGKSWRPPAITETLTSGSAHSSATQYPNPYLEAERSRSWEVGFNIQKPDLFLTDDRLVAKVNYFDTRVNNYASLATNRMLPGYGELVSSGSAAYVNNLAKTRFRGLEYQLNYDAGTFYVDFTYTRIIGFNDFCAKVAYLGNKIEFGGEAYNWYPVEYEDNSVACRYSTLKSAPFSNLNYLPSDRGTLTLGGRAFDRQLDFGMVIRYNRGYQDHSAVSSSGAVSDFYVADWPKYTLFDLYANYKVTDALTLRGSIENVANRAYIVSYGDSLSYTLGRGRTIQAGLEYRF</sequence>
<dbReference type="AlphaFoldDB" id="A0A5J5G158"/>
<comment type="caution">
    <text evidence="17">The sequence shown here is derived from an EMBL/GenBank/DDBJ whole genome shotgun (WGS) entry which is preliminary data.</text>
</comment>
<evidence type="ECO:0000313" key="18">
    <source>
        <dbReference type="Proteomes" id="UP000335415"/>
    </source>
</evidence>
<evidence type="ECO:0000256" key="5">
    <source>
        <dbReference type="ARBA" id="ARBA00022496"/>
    </source>
</evidence>
<dbReference type="PROSITE" id="PS01156">
    <property type="entry name" value="TONB_DEPENDENT_REC_2"/>
    <property type="match status" value="1"/>
</dbReference>
<keyword evidence="11 12" id="KW-0998">Cell outer membrane</keyword>
<keyword evidence="10 12" id="KW-0472">Membrane</keyword>
<dbReference type="GO" id="GO:0044718">
    <property type="term" value="P:siderophore transmembrane transport"/>
    <property type="evidence" value="ECO:0007669"/>
    <property type="project" value="TreeGrafter"/>
</dbReference>
<dbReference type="GO" id="GO:0015344">
    <property type="term" value="F:siderophore uptake transmembrane transporter activity"/>
    <property type="evidence" value="ECO:0007669"/>
    <property type="project" value="TreeGrafter"/>
</dbReference>
<dbReference type="InterPro" id="IPR011276">
    <property type="entry name" value="TonB_haem/Hb_rcpt"/>
</dbReference>
<keyword evidence="7 15" id="KW-0732">Signal</keyword>
<keyword evidence="3 12" id="KW-0813">Transport</keyword>
<dbReference type="SMART" id="SM00965">
    <property type="entry name" value="STN"/>
    <property type="match status" value="1"/>
</dbReference>
<keyword evidence="5" id="KW-0410">Iron transport</keyword>
<evidence type="ECO:0000256" key="1">
    <source>
        <dbReference type="ARBA" id="ARBA00004571"/>
    </source>
</evidence>